<reference evidence="1 2" key="1">
    <citation type="journal article" date="2018" name="Syst. Appl. Microbiol.">
        <title>A new symbiotic nanoarchaeote (Candidatus Nanoclepta minutus) and its host (Zestosphaera tikiterensis gen. nov., sp. nov.) from a New Zealand hot spring.</title>
        <authorList>
            <person name="St John E."/>
            <person name="Liu Y."/>
            <person name="Podar M."/>
            <person name="Stott M.B."/>
            <person name="Meneghin J."/>
            <person name="Chen Z."/>
            <person name="Lagutin K."/>
            <person name="Mitchell K."/>
            <person name="Reysenbach A.L."/>
        </authorList>
    </citation>
    <scope>NUCLEOTIDE SEQUENCE [LARGE SCALE GENOMIC DNA]</scope>
    <source>
        <strain evidence="1">NZ3</strain>
    </source>
</reference>
<accession>A0A2R7Y4M5</accession>
<dbReference type="AlphaFoldDB" id="A0A2R7Y4M5"/>
<dbReference type="Proteomes" id="UP000244093">
    <property type="component" value="Unassembled WGS sequence"/>
</dbReference>
<evidence type="ECO:0000313" key="2">
    <source>
        <dbReference type="Proteomes" id="UP000244093"/>
    </source>
</evidence>
<evidence type="ECO:0000313" key="1">
    <source>
        <dbReference type="EMBL" id="PUA32464.1"/>
    </source>
</evidence>
<gene>
    <name evidence="1" type="ORF">B7O98_07370</name>
</gene>
<dbReference type="EMBL" id="NBVN01000004">
    <property type="protein sequence ID" value="PUA32464.1"/>
    <property type="molecule type" value="Genomic_DNA"/>
</dbReference>
<protein>
    <recommendedName>
        <fullName evidence="3">DUF2283 domain-containing protein</fullName>
    </recommendedName>
</protein>
<dbReference type="InterPro" id="IPR019270">
    <property type="entry name" value="DUF2283"/>
</dbReference>
<organism evidence="1 2">
    <name type="scientific">Zestosphaera tikiterensis</name>
    <dbReference type="NCBI Taxonomy" id="1973259"/>
    <lineage>
        <taxon>Archaea</taxon>
        <taxon>Thermoproteota</taxon>
        <taxon>Thermoprotei</taxon>
        <taxon>Desulfurococcales</taxon>
        <taxon>Desulfurococcaceae</taxon>
        <taxon>Zestosphaera</taxon>
    </lineage>
</organism>
<dbReference type="Pfam" id="PF10049">
    <property type="entry name" value="DUF2283"/>
    <property type="match status" value="1"/>
</dbReference>
<name>A0A2R7Y4M5_9CREN</name>
<comment type="caution">
    <text evidence="1">The sequence shown here is derived from an EMBL/GenBank/DDBJ whole genome shotgun (WGS) entry which is preliminary data.</text>
</comment>
<proteinExistence type="predicted"/>
<evidence type="ECO:0008006" key="3">
    <source>
        <dbReference type="Google" id="ProtNLM"/>
    </source>
</evidence>
<sequence length="69" mass="7979">MKSLLIGDVEHIWLEYDKQTDILYINFGYDVEDADESILTESNVVVRIKNNRVVSLTIFDFSKKVGIDL</sequence>